<dbReference type="GO" id="GO:0051604">
    <property type="term" value="P:protein maturation"/>
    <property type="evidence" value="ECO:0007669"/>
    <property type="project" value="UniProtKB-ARBA"/>
</dbReference>
<dbReference type="GO" id="GO:0005912">
    <property type="term" value="C:adherens junction"/>
    <property type="evidence" value="ECO:0007669"/>
    <property type="project" value="UniProtKB-SubCell"/>
</dbReference>
<dbReference type="InParanoid" id="A7S486"/>
<evidence type="ECO:0000256" key="4">
    <source>
        <dbReference type="ARBA" id="ARBA00006840"/>
    </source>
</evidence>
<keyword evidence="10 14" id="KW-0472">Membrane</keyword>
<dbReference type="InterPro" id="IPR000301">
    <property type="entry name" value="Tetraspanin_animals"/>
</dbReference>
<dbReference type="GO" id="GO:0072659">
    <property type="term" value="P:protein localization to plasma membrane"/>
    <property type="evidence" value="ECO:0007669"/>
    <property type="project" value="UniProtKB-ARBA"/>
</dbReference>
<evidence type="ECO:0000256" key="12">
    <source>
        <dbReference type="ARBA" id="ARBA00023180"/>
    </source>
</evidence>
<evidence type="ECO:0000256" key="11">
    <source>
        <dbReference type="ARBA" id="ARBA00023157"/>
    </source>
</evidence>
<evidence type="ECO:0000313" key="16">
    <source>
        <dbReference type="Proteomes" id="UP000001593"/>
    </source>
</evidence>
<dbReference type="EMBL" id="DS469577">
    <property type="protein sequence ID" value="EDO41432.1"/>
    <property type="molecule type" value="Genomic_DNA"/>
</dbReference>
<keyword evidence="9 14" id="KW-1133">Transmembrane helix</keyword>
<evidence type="ECO:0000256" key="1">
    <source>
        <dbReference type="ARBA" id="ARBA00004496"/>
    </source>
</evidence>
<feature type="disulfide bond" evidence="13">
    <location>
        <begin position="92"/>
        <end position="123"/>
    </location>
</feature>
<dbReference type="PIRSF" id="PIRSF002419">
    <property type="entry name" value="Tetraspanin"/>
    <property type="match status" value="1"/>
</dbReference>
<dbReference type="HOGENOM" id="CLU_055524_3_0_1"/>
<comment type="caution">
    <text evidence="14">Lacks conserved residue(s) required for the propagation of feature annotation.</text>
</comment>
<evidence type="ECO:0000256" key="8">
    <source>
        <dbReference type="ARBA" id="ARBA00022949"/>
    </source>
</evidence>
<comment type="subcellular location">
    <subcellularLocation>
        <location evidence="2">Cell junction</location>
        <location evidence="2">Adherens junction</location>
    </subcellularLocation>
    <subcellularLocation>
        <location evidence="3">Cell membrane</location>
        <topology evidence="3">Multi-pass membrane protein</topology>
    </subcellularLocation>
    <subcellularLocation>
        <location evidence="1">Cytoplasm</location>
    </subcellularLocation>
    <subcellularLocation>
        <location evidence="14">Membrane</location>
        <topology evidence="14">Multi-pass membrane protein</topology>
    </subcellularLocation>
</comment>
<dbReference type="GO" id="GO:0065003">
    <property type="term" value="P:protein-containing complex assembly"/>
    <property type="evidence" value="ECO:0007669"/>
    <property type="project" value="UniProtKB-ARBA"/>
</dbReference>
<feature type="disulfide bond" evidence="13">
    <location>
        <begin position="93"/>
        <end position="109"/>
    </location>
</feature>
<dbReference type="KEGG" id="nve:5513216"/>
<dbReference type="AlphaFoldDB" id="A7S486"/>
<evidence type="ECO:0000256" key="5">
    <source>
        <dbReference type="ARBA" id="ARBA00022475"/>
    </source>
</evidence>
<keyword evidence="12" id="KW-0325">Glycoprotein</keyword>
<evidence type="ECO:0000256" key="7">
    <source>
        <dbReference type="ARBA" id="ARBA00022692"/>
    </source>
</evidence>
<reference evidence="15 16" key="1">
    <citation type="journal article" date="2007" name="Science">
        <title>Sea anemone genome reveals ancestral eumetazoan gene repertoire and genomic organization.</title>
        <authorList>
            <person name="Putnam N.H."/>
            <person name="Srivastava M."/>
            <person name="Hellsten U."/>
            <person name="Dirks B."/>
            <person name="Chapman J."/>
            <person name="Salamov A."/>
            <person name="Terry A."/>
            <person name="Shapiro H."/>
            <person name="Lindquist E."/>
            <person name="Kapitonov V.V."/>
            <person name="Jurka J."/>
            <person name="Genikhovich G."/>
            <person name="Grigoriev I.V."/>
            <person name="Lucas S.M."/>
            <person name="Steele R.E."/>
            <person name="Finnerty J.R."/>
            <person name="Technau U."/>
            <person name="Martindale M.Q."/>
            <person name="Rokhsar D.S."/>
        </authorList>
    </citation>
    <scope>NUCLEOTIDE SEQUENCE [LARGE SCALE GENOMIC DNA]</scope>
    <source>
        <strain evidence="16">CH2 X CH6</strain>
    </source>
</reference>
<keyword evidence="11 13" id="KW-1015">Disulfide bond</keyword>
<dbReference type="Pfam" id="PF00335">
    <property type="entry name" value="Tetraspanin"/>
    <property type="match status" value="1"/>
</dbReference>
<evidence type="ECO:0000256" key="3">
    <source>
        <dbReference type="ARBA" id="ARBA00004651"/>
    </source>
</evidence>
<proteinExistence type="inferred from homology"/>
<feature type="transmembrane region" description="Helical" evidence="14">
    <location>
        <begin position="170"/>
        <end position="192"/>
    </location>
</feature>
<evidence type="ECO:0000256" key="10">
    <source>
        <dbReference type="ARBA" id="ARBA00023136"/>
    </source>
</evidence>
<dbReference type="InterPro" id="IPR008952">
    <property type="entry name" value="Tetraspanin_EC2_sf"/>
</dbReference>
<dbReference type="GO" id="GO:0005737">
    <property type="term" value="C:cytoplasm"/>
    <property type="evidence" value="ECO:0007669"/>
    <property type="project" value="UniProtKB-SubCell"/>
</dbReference>
<evidence type="ECO:0000256" key="2">
    <source>
        <dbReference type="ARBA" id="ARBA00004536"/>
    </source>
</evidence>
<dbReference type="PANTHER" id="PTHR19282">
    <property type="entry name" value="TETRASPANIN"/>
    <property type="match status" value="1"/>
</dbReference>
<dbReference type="Gene3D" id="1.10.1450.10">
    <property type="entry name" value="Tetraspanin"/>
    <property type="match status" value="1"/>
</dbReference>
<gene>
    <name evidence="15" type="ORF">NEMVEDRAFT_v1g206561</name>
</gene>
<dbReference type="FunFam" id="1.10.1450.10:FF:000007">
    <property type="entry name" value="Tetraspanin"/>
    <property type="match status" value="1"/>
</dbReference>
<dbReference type="GO" id="GO:0019899">
    <property type="term" value="F:enzyme binding"/>
    <property type="evidence" value="ECO:0007669"/>
    <property type="project" value="UniProtKB-ARBA"/>
</dbReference>
<dbReference type="InterPro" id="IPR018499">
    <property type="entry name" value="Tetraspanin/Peripherin"/>
</dbReference>
<keyword evidence="16" id="KW-1185">Reference proteome</keyword>
<dbReference type="PhylomeDB" id="A7S486"/>
<feature type="transmembrane region" description="Helical" evidence="14">
    <location>
        <begin position="31"/>
        <end position="54"/>
    </location>
</feature>
<keyword evidence="8" id="KW-0965">Cell junction</keyword>
<dbReference type="eggNOG" id="KOG3882">
    <property type="taxonomic scope" value="Eukaryota"/>
</dbReference>
<keyword evidence="7 14" id="KW-0812">Transmembrane</keyword>
<evidence type="ECO:0000256" key="6">
    <source>
        <dbReference type="ARBA" id="ARBA00022490"/>
    </source>
</evidence>
<evidence type="ECO:0000256" key="9">
    <source>
        <dbReference type="ARBA" id="ARBA00022989"/>
    </source>
</evidence>
<dbReference type="SUPFAM" id="SSF48652">
    <property type="entry name" value="Tetraspanin"/>
    <property type="match status" value="1"/>
</dbReference>
<dbReference type="STRING" id="45351.A7S486"/>
<dbReference type="PANTHER" id="PTHR19282:SF431">
    <property type="entry name" value="TETRASPANIN 26A, ISOFORM B-RELATED"/>
    <property type="match status" value="1"/>
</dbReference>
<keyword evidence="5" id="KW-1003">Cell membrane</keyword>
<name>A7S486_NEMVE</name>
<comment type="similarity">
    <text evidence="4 14">Belongs to the tetraspanin (TM4SF) family.</text>
</comment>
<dbReference type="GO" id="GO:0005886">
    <property type="term" value="C:plasma membrane"/>
    <property type="evidence" value="ECO:0000318"/>
    <property type="project" value="GO_Central"/>
</dbReference>
<protein>
    <recommendedName>
        <fullName evidence="14">Tetraspanin</fullName>
    </recommendedName>
</protein>
<dbReference type="Proteomes" id="UP000001593">
    <property type="component" value="Unassembled WGS sequence"/>
</dbReference>
<evidence type="ECO:0000256" key="14">
    <source>
        <dbReference type="RuleBase" id="RU361218"/>
    </source>
</evidence>
<feature type="transmembrane region" description="Helical" evidence="14">
    <location>
        <begin position="6"/>
        <end position="24"/>
    </location>
</feature>
<keyword evidence="6" id="KW-0963">Cytoplasm</keyword>
<dbReference type="OrthoDB" id="5969951at2759"/>
<accession>A7S486</accession>
<evidence type="ECO:0000313" key="15">
    <source>
        <dbReference type="EMBL" id="EDO41432.1"/>
    </source>
</evidence>
<dbReference type="GO" id="GO:0046930">
    <property type="term" value="C:pore complex"/>
    <property type="evidence" value="ECO:0007669"/>
    <property type="project" value="UniProtKB-ARBA"/>
</dbReference>
<sequence>MPTLLFFTGFSLYLIVFFGCVGALKENTLFLASYGIFIFCCLIPIIAAGVLAFLQREKLVDPKARLEDGLKSYQQDSSKQEFIDFIQTRFKCCGIESYKDWQANRYFSCSSPVPTACGVPFSCCKKSIQGNRQCGYDAGKLKTDADRLENGVYSKGCVVVVGFIKDVINLVIGVMFAGLIFIIVAMIMAFSFRAQIREVQKNARFQSELGIQRGF</sequence>
<evidence type="ECO:0000256" key="13">
    <source>
        <dbReference type="PIRSR" id="PIRSR002419-1"/>
    </source>
</evidence>
<organism evidence="15 16">
    <name type="scientific">Nematostella vectensis</name>
    <name type="common">Starlet sea anemone</name>
    <dbReference type="NCBI Taxonomy" id="45351"/>
    <lineage>
        <taxon>Eukaryota</taxon>
        <taxon>Metazoa</taxon>
        <taxon>Cnidaria</taxon>
        <taxon>Anthozoa</taxon>
        <taxon>Hexacorallia</taxon>
        <taxon>Actiniaria</taxon>
        <taxon>Edwardsiidae</taxon>
        <taxon>Nematostella</taxon>
    </lineage>
</organism>